<keyword evidence="5" id="KW-0798">TonB box</keyword>
<dbReference type="AlphaFoldDB" id="A0A6L6PHP0"/>
<evidence type="ECO:0000313" key="10">
    <source>
        <dbReference type="Proteomes" id="UP000475582"/>
    </source>
</evidence>
<evidence type="ECO:0000256" key="3">
    <source>
        <dbReference type="ARBA" id="ARBA00023136"/>
    </source>
</evidence>
<keyword evidence="4" id="KW-0998">Cell outer membrane</keyword>
<evidence type="ECO:0000256" key="4">
    <source>
        <dbReference type="ARBA" id="ARBA00023237"/>
    </source>
</evidence>
<evidence type="ECO:0000256" key="6">
    <source>
        <dbReference type="SAM" id="SignalP"/>
    </source>
</evidence>
<dbReference type="Pfam" id="PF07715">
    <property type="entry name" value="Plug"/>
    <property type="match status" value="1"/>
</dbReference>
<keyword evidence="10" id="KW-1185">Reference proteome</keyword>
<feature type="domain" description="TonB-dependent receptor-like beta-barrel" evidence="7">
    <location>
        <begin position="622"/>
        <end position="1037"/>
    </location>
</feature>
<name>A0A6L6PHP0_9BURK</name>
<dbReference type="Proteomes" id="UP000475582">
    <property type="component" value="Unassembled WGS sequence"/>
</dbReference>
<sequence>MKNTGTMSNRKPLKMTALAMAAAQLALLSSGGALAQTDTSAPAAKDTPPDKIVVVTGQRKQLETSQKIKQESELIVDSVVADEAGKLPDKSITEVLQRVVGVTMDRNTSRTRTNAASNPLSYNVEGSGVQIRGLSWGSSTLNGREGFSAGWPGRELSWGDIPPELMAGVDVYKNPSSELIEGGISGQVNLRTRLPFDSKGQSGAFSFSDSYTPFGKKNTPSFSGLYSNRWSIDMGEIGALIDVSYGKSAFRSDSYSLGAYYPLSKPVPGKTVWVPNGVSWGTSEGESERAGIYGALQWKTNDKESSLTYFDSGFRSESVNGGIFSTASDGNLGLNPYDLKLTNAQYDANGVLQKGTLSYPGGVGQNQFAAGGLSAGTTSSYDNAHGRTRDISWNLKWRMDERWTFQSDLQWVHATNGGDGNMINMGTFVPSMSFDLTTPRPTVGFDAAARAALADPGNYYFNTLQPYLNKAKGDMYAWKGDAKFVFDSEVLRDLRFGVRLSKRSMSHAIGVGSGWYSLSEPWSVLQSPVPGRPPTAAEWGSNWQPRGNFGYLSDPRYAKLAPVQQYTFPNFFNGRIGTPPTIVVPTMAAVRDYPAQDAALLAVKRLQCEDANKLRNTNNDCSTQGSDWRPMIFSNDPKDVNPQNPEQGALSTASETTQALYGTLRFGFDNWKYPVEGNVGARVIRSNSQSHGYTVFNPQYSNTTNPSLPRFGVFNEPLDVKGSHTDVIPSLNLKVSLTDKLQSRIALSQGIARPGFDQLQEYVNLQQKVENATVNGVSIIKSVSYVGTNSGNANLKPLKSNNFDLSLEWYPRAGQSLTAVVFYKKIKDIIMNDTYTRSIKDLAGNSQEFVITGPANAAKLWQGGIEIAGQTYLDKLPGLEGIPDWAKGFGVSANWTYLDGKQDLYHPYTAPYCPKNGTATTMNNLYGCDTNGLPFKDLPVVNMSKHAFNFGLMYDRGPISARLAYSWRSRTLLATNAFGAGGNDAVSADPARLVNGVAPTDVGWGLPVWQEAVGQWDASLNYNFTASLWASAAVSNLTRTVTKQTNQQFIGNTGRSWFDPGRSFRVAMGYHF</sequence>
<feature type="chain" id="PRO_5026968597" evidence="6">
    <location>
        <begin position="36"/>
        <end position="1072"/>
    </location>
</feature>
<accession>A0A6L6PHP0</accession>
<dbReference type="InterPro" id="IPR012910">
    <property type="entry name" value="Plug_dom"/>
</dbReference>
<evidence type="ECO:0000313" key="9">
    <source>
        <dbReference type="EMBL" id="MTV38513.1"/>
    </source>
</evidence>
<proteinExistence type="inferred from homology"/>
<comment type="subcellular location">
    <subcellularLocation>
        <location evidence="1 5">Cell outer membrane</location>
    </subcellularLocation>
</comment>
<dbReference type="InterPro" id="IPR000531">
    <property type="entry name" value="Beta-barrel_TonB"/>
</dbReference>
<dbReference type="PANTHER" id="PTHR40980">
    <property type="entry name" value="PLUG DOMAIN-CONTAINING PROTEIN"/>
    <property type="match status" value="1"/>
</dbReference>
<dbReference type="NCBIfam" id="TIGR01782">
    <property type="entry name" value="TonB-Xanth-Caul"/>
    <property type="match status" value="1"/>
</dbReference>
<dbReference type="PANTHER" id="PTHR40980:SF3">
    <property type="entry name" value="TONB-DEPENDENT RECEPTOR-LIKE BETA-BARREL DOMAIN-CONTAINING PROTEIN"/>
    <property type="match status" value="1"/>
</dbReference>
<feature type="signal peptide" evidence="6">
    <location>
        <begin position="1"/>
        <end position="35"/>
    </location>
</feature>
<dbReference type="Gene3D" id="2.40.170.20">
    <property type="entry name" value="TonB-dependent receptor, beta-barrel domain"/>
    <property type="match status" value="1"/>
</dbReference>
<dbReference type="InterPro" id="IPR037066">
    <property type="entry name" value="Plug_dom_sf"/>
</dbReference>
<keyword evidence="3 5" id="KW-0472">Membrane</keyword>
<comment type="caution">
    <text evidence="9">The sequence shown here is derived from an EMBL/GenBank/DDBJ whole genome shotgun (WGS) entry which is preliminary data.</text>
</comment>
<dbReference type="EMBL" id="WNKY01000012">
    <property type="protein sequence ID" value="MTV38513.1"/>
    <property type="molecule type" value="Genomic_DNA"/>
</dbReference>
<keyword evidence="6" id="KW-0732">Signal</keyword>
<evidence type="ECO:0000259" key="7">
    <source>
        <dbReference type="Pfam" id="PF00593"/>
    </source>
</evidence>
<gene>
    <name evidence="9" type="ORF">GM676_13095</name>
</gene>
<dbReference type="InterPro" id="IPR010104">
    <property type="entry name" value="TonB_rcpt_bac"/>
</dbReference>
<dbReference type="GO" id="GO:0009279">
    <property type="term" value="C:cell outer membrane"/>
    <property type="evidence" value="ECO:0007669"/>
    <property type="project" value="UniProtKB-SubCell"/>
</dbReference>
<keyword evidence="9" id="KW-0675">Receptor</keyword>
<feature type="domain" description="TonB-dependent receptor plug" evidence="8">
    <location>
        <begin position="70"/>
        <end position="181"/>
    </location>
</feature>
<dbReference type="OrthoDB" id="5476657at2"/>
<dbReference type="Pfam" id="PF00593">
    <property type="entry name" value="TonB_dep_Rec_b-barrel"/>
    <property type="match status" value="1"/>
</dbReference>
<protein>
    <submittedName>
        <fullName evidence="9">TonB-dependent receptor</fullName>
    </submittedName>
</protein>
<evidence type="ECO:0000256" key="1">
    <source>
        <dbReference type="ARBA" id="ARBA00004442"/>
    </source>
</evidence>
<dbReference type="SUPFAM" id="SSF56935">
    <property type="entry name" value="Porins"/>
    <property type="match status" value="1"/>
</dbReference>
<evidence type="ECO:0000256" key="5">
    <source>
        <dbReference type="RuleBase" id="RU003357"/>
    </source>
</evidence>
<evidence type="ECO:0000256" key="2">
    <source>
        <dbReference type="ARBA" id="ARBA00009810"/>
    </source>
</evidence>
<organism evidence="9 10">
    <name type="scientific">Duganella radicis</name>
    <dbReference type="NCBI Taxonomy" id="551988"/>
    <lineage>
        <taxon>Bacteria</taxon>
        <taxon>Pseudomonadati</taxon>
        <taxon>Pseudomonadota</taxon>
        <taxon>Betaproteobacteria</taxon>
        <taxon>Burkholderiales</taxon>
        <taxon>Oxalobacteraceae</taxon>
        <taxon>Telluria group</taxon>
        <taxon>Duganella</taxon>
    </lineage>
</organism>
<comment type="similarity">
    <text evidence="2 5">Belongs to the TonB-dependent receptor family.</text>
</comment>
<reference evidence="9 10" key="1">
    <citation type="submission" date="2019-11" db="EMBL/GenBank/DDBJ databases">
        <title>Type strains purchased from KCTC, JCM and DSMZ.</title>
        <authorList>
            <person name="Lu H."/>
        </authorList>
    </citation>
    <scope>NUCLEOTIDE SEQUENCE [LARGE SCALE GENOMIC DNA]</scope>
    <source>
        <strain evidence="9 10">KCTC 22382</strain>
    </source>
</reference>
<dbReference type="Gene3D" id="2.170.130.10">
    <property type="entry name" value="TonB-dependent receptor, plug domain"/>
    <property type="match status" value="1"/>
</dbReference>
<dbReference type="InterPro" id="IPR036942">
    <property type="entry name" value="Beta-barrel_TonB_sf"/>
</dbReference>
<evidence type="ECO:0000259" key="8">
    <source>
        <dbReference type="Pfam" id="PF07715"/>
    </source>
</evidence>